<organism evidence="7 8">
    <name type="scientific">Luteococcus sanguinis</name>
    <dbReference type="NCBI Taxonomy" id="174038"/>
    <lineage>
        <taxon>Bacteria</taxon>
        <taxon>Bacillati</taxon>
        <taxon>Actinomycetota</taxon>
        <taxon>Actinomycetes</taxon>
        <taxon>Propionibacteriales</taxon>
        <taxon>Propionibacteriaceae</taxon>
        <taxon>Luteococcus</taxon>
    </lineage>
</organism>
<gene>
    <name evidence="7" type="ORF">ACFP57_01780</name>
</gene>
<evidence type="ECO:0000256" key="5">
    <source>
        <dbReference type="ARBA" id="ARBA00023136"/>
    </source>
</evidence>
<sequence>MKKLWLRWIALALFVIVLAATFVRLGEWQLHRLDWRKETNAQVVANSAKAIQPYQAVFDQTPVTDDEQWQRVTATGTFDGDNQFLAMFRNRSDDSGSEVITPLKTDRGEYLLVDRGFIKRDRGTQENIAIPAAPTGTVTVTGYVRRSENGKASNITVVDNRMRLVNSSEIAKVLPYPVLDGYLGATEVSGQSAELLPMVTPELGEGPHLSYAIQWFCFTAIAVAGMVVLIRGDMRDRKKMKQQAAKQLEGDVDGSRT</sequence>
<dbReference type="RefSeq" id="WP_343884425.1">
    <property type="nucleotide sequence ID" value="NZ_BAAAKI010000002.1"/>
</dbReference>
<feature type="transmembrane region" description="Helical" evidence="6">
    <location>
        <begin position="211"/>
        <end position="230"/>
    </location>
</feature>
<reference evidence="8" key="1">
    <citation type="journal article" date="2019" name="Int. J. Syst. Evol. Microbiol.">
        <title>The Global Catalogue of Microorganisms (GCM) 10K type strain sequencing project: providing services to taxonomists for standard genome sequencing and annotation.</title>
        <authorList>
            <consortium name="The Broad Institute Genomics Platform"/>
            <consortium name="The Broad Institute Genome Sequencing Center for Infectious Disease"/>
            <person name="Wu L."/>
            <person name="Ma J."/>
        </authorList>
    </citation>
    <scope>NUCLEOTIDE SEQUENCE [LARGE SCALE GENOMIC DNA]</scope>
    <source>
        <strain evidence="8">CGMCC 1.15277</strain>
    </source>
</reference>
<dbReference type="InterPro" id="IPR045214">
    <property type="entry name" value="Surf1/Surf4"/>
</dbReference>
<evidence type="ECO:0000256" key="6">
    <source>
        <dbReference type="RuleBase" id="RU363076"/>
    </source>
</evidence>
<proteinExistence type="inferred from homology"/>
<accession>A0ABW1X1J5</accession>
<keyword evidence="5 6" id="KW-0472">Membrane</keyword>
<keyword evidence="4 6" id="KW-1133">Transmembrane helix</keyword>
<evidence type="ECO:0000256" key="3">
    <source>
        <dbReference type="ARBA" id="ARBA00022692"/>
    </source>
</evidence>
<evidence type="ECO:0000256" key="4">
    <source>
        <dbReference type="ARBA" id="ARBA00022989"/>
    </source>
</evidence>
<evidence type="ECO:0000256" key="1">
    <source>
        <dbReference type="ARBA" id="ARBA00004370"/>
    </source>
</evidence>
<comment type="similarity">
    <text evidence="2 6">Belongs to the SURF1 family.</text>
</comment>
<protein>
    <recommendedName>
        <fullName evidence="6">SURF1-like protein</fullName>
    </recommendedName>
</protein>
<dbReference type="PANTHER" id="PTHR23427">
    <property type="entry name" value="SURFEIT LOCUS PROTEIN"/>
    <property type="match status" value="1"/>
</dbReference>
<dbReference type="Proteomes" id="UP001596266">
    <property type="component" value="Unassembled WGS sequence"/>
</dbReference>
<keyword evidence="8" id="KW-1185">Reference proteome</keyword>
<dbReference type="EMBL" id="JBHSUA010000007">
    <property type="protein sequence ID" value="MFC6395726.1"/>
    <property type="molecule type" value="Genomic_DNA"/>
</dbReference>
<dbReference type="Pfam" id="PF02104">
    <property type="entry name" value="SURF1"/>
    <property type="match status" value="1"/>
</dbReference>
<comment type="caution">
    <text evidence="7">The sequence shown here is derived from an EMBL/GenBank/DDBJ whole genome shotgun (WGS) entry which is preliminary data.</text>
</comment>
<comment type="subcellular location">
    <subcellularLocation>
        <location evidence="6">Cell membrane</location>
        <topology evidence="6">Multi-pass membrane protein</topology>
    </subcellularLocation>
    <subcellularLocation>
        <location evidence="1">Membrane</location>
    </subcellularLocation>
</comment>
<dbReference type="CDD" id="cd06662">
    <property type="entry name" value="SURF1"/>
    <property type="match status" value="1"/>
</dbReference>
<name>A0ABW1X1J5_9ACTN</name>
<dbReference type="PANTHER" id="PTHR23427:SF2">
    <property type="entry name" value="SURFEIT LOCUS PROTEIN 1"/>
    <property type="match status" value="1"/>
</dbReference>
<evidence type="ECO:0000313" key="8">
    <source>
        <dbReference type="Proteomes" id="UP001596266"/>
    </source>
</evidence>
<keyword evidence="3 6" id="KW-0812">Transmembrane</keyword>
<comment type="caution">
    <text evidence="6">Lacks conserved residue(s) required for the propagation of feature annotation.</text>
</comment>
<keyword evidence="6" id="KW-1003">Cell membrane</keyword>
<dbReference type="InterPro" id="IPR002994">
    <property type="entry name" value="Surf1/Shy1"/>
</dbReference>
<evidence type="ECO:0000256" key="2">
    <source>
        <dbReference type="ARBA" id="ARBA00007165"/>
    </source>
</evidence>
<dbReference type="PROSITE" id="PS50895">
    <property type="entry name" value="SURF1"/>
    <property type="match status" value="1"/>
</dbReference>
<evidence type="ECO:0000313" key="7">
    <source>
        <dbReference type="EMBL" id="MFC6395726.1"/>
    </source>
</evidence>